<protein>
    <submittedName>
        <fullName evidence="3">EOG090X0LFN</fullName>
    </submittedName>
</protein>
<evidence type="ECO:0000256" key="1">
    <source>
        <dbReference type="SAM" id="MobiDB-lite"/>
    </source>
</evidence>
<dbReference type="EMBL" id="LR007179">
    <property type="protein sequence ID" value="SVE76798.1"/>
    <property type="molecule type" value="mRNA"/>
</dbReference>
<name>A0A4Y7M5L4_9CRUS</name>
<gene>
    <name evidence="3" type="primary">EOG090X0LFN</name>
</gene>
<dbReference type="Pfam" id="PF15477">
    <property type="entry name" value="SMAP"/>
    <property type="match status" value="1"/>
</dbReference>
<dbReference type="InterPro" id="IPR028124">
    <property type="entry name" value="SMAP_dom"/>
</dbReference>
<proteinExistence type="evidence at transcript level"/>
<sequence length="304" mass="33174">MRIHLRVESKPKRTLYPTTLITEQKEVLAAKIQNLQNLNILKRYTRVVALVQRTNLMIVTTSITREAGAGAETEAVTARNGRDPENVRVVIVMNATIARMGLDVTNVAASLVMPSVESSKNPVSDMSTTKPNLYHTSSVAASSSSAMSAVVQAAAQQVLQSRVAEAKEVTGVTLPSFYNPAAVNPMKYAQQIQKRKLLWGNKEKTEPPTTAKLWEATAFTQDQDGKMTAKFKRLMGIKNDPSEGGAGPSQVVEDRQPESSVDVLKKQQELFASLDQQYQVARATTHTQRGLGLGFGSSNASYPR</sequence>
<evidence type="ECO:0000259" key="2">
    <source>
        <dbReference type="Pfam" id="PF15477"/>
    </source>
</evidence>
<dbReference type="PANTHER" id="PTHR22426:SF2">
    <property type="entry name" value="ARGININE_SERINE-RICH COILED-COIL PROTEIN 2"/>
    <property type="match status" value="1"/>
</dbReference>
<organism evidence="3">
    <name type="scientific">Daphnia longispina</name>
    <dbReference type="NCBI Taxonomy" id="42846"/>
    <lineage>
        <taxon>Eukaryota</taxon>
        <taxon>Metazoa</taxon>
        <taxon>Ecdysozoa</taxon>
        <taxon>Arthropoda</taxon>
        <taxon>Crustacea</taxon>
        <taxon>Branchiopoda</taxon>
        <taxon>Diplostraca</taxon>
        <taxon>Cladocera</taxon>
        <taxon>Anomopoda</taxon>
        <taxon>Daphniidae</taxon>
        <taxon>Daphnia</taxon>
    </lineage>
</organism>
<feature type="domain" description="Small acidic protein-like" evidence="2">
    <location>
        <begin position="214"/>
        <end position="294"/>
    </location>
</feature>
<reference evidence="3" key="1">
    <citation type="submission" date="2018-08" db="EMBL/GenBank/DDBJ databases">
        <authorList>
            <person name="Cornetti L."/>
        </authorList>
    </citation>
    <scope>NUCLEOTIDE SEQUENCE</scope>
    <source>
        <strain evidence="3">FI-G-95-1_INB4-1</strain>
    </source>
</reference>
<accession>A0A4Y7M5L4</accession>
<feature type="region of interest" description="Disordered" evidence="1">
    <location>
        <begin position="237"/>
        <end position="259"/>
    </location>
</feature>
<evidence type="ECO:0000313" key="3">
    <source>
        <dbReference type="EMBL" id="SVE76798.1"/>
    </source>
</evidence>
<dbReference type="PANTHER" id="PTHR22426">
    <property type="entry name" value="ARGININE_SERINE-RICH COILED-COIL PROTEIN 2"/>
    <property type="match status" value="1"/>
</dbReference>
<dbReference type="AlphaFoldDB" id="A0A4Y7M5L4"/>